<name>A0A328VFD9_9CHLR</name>
<reference evidence="5 6" key="1">
    <citation type="submission" date="2016-08" db="EMBL/GenBank/DDBJ databases">
        <title>Analysis of Carbohydrate Active Enzymes in Thermogemmatispora T81 Reveals Carbohydrate Degradation Ability.</title>
        <authorList>
            <person name="Tomazini A."/>
            <person name="Lal S."/>
            <person name="Stott M."/>
            <person name="Henrissat B."/>
            <person name="Polikarpov I."/>
            <person name="Sparling R."/>
            <person name="Levin D.B."/>
        </authorList>
    </citation>
    <scope>NUCLEOTIDE SEQUENCE [LARGE SCALE GENOMIC DNA]</scope>
    <source>
        <strain evidence="5 6">T81</strain>
    </source>
</reference>
<dbReference type="Gene3D" id="2.40.10.10">
    <property type="entry name" value="Trypsin-like serine proteases"/>
    <property type="match status" value="2"/>
</dbReference>
<keyword evidence="6" id="KW-1185">Reference proteome</keyword>
<dbReference type="SUPFAM" id="SSF50156">
    <property type="entry name" value="PDZ domain-like"/>
    <property type="match status" value="1"/>
</dbReference>
<dbReference type="AlphaFoldDB" id="A0A328VFD9"/>
<evidence type="ECO:0000259" key="4">
    <source>
        <dbReference type="SMART" id="SM00228"/>
    </source>
</evidence>
<dbReference type="InterPro" id="IPR001940">
    <property type="entry name" value="Peptidase_S1C"/>
</dbReference>
<dbReference type="RefSeq" id="WP_189361260.1">
    <property type="nucleotide sequence ID" value="NZ_MCIF01000002.1"/>
</dbReference>
<evidence type="ECO:0000256" key="1">
    <source>
        <dbReference type="ARBA" id="ARBA00010541"/>
    </source>
</evidence>
<dbReference type="GO" id="GO:0004252">
    <property type="term" value="F:serine-type endopeptidase activity"/>
    <property type="evidence" value="ECO:0007669"/>
    <property type="project" value="InterPro"/>
</dbReference>
<keyword evidence="3" id="KW-0378">Hydrolase</keyword>
<feature type="domain" description="PDZ" evidence="4">
    <location>
        <begin position="204"/>
        <end position="317"/>
    </location>
</feature>
<dbReference type="PANTHER" id="PTHR43343">
    <property type="entry name" value="PEPTIDASE S12"/>
    <property type="match status" value="1"/>
</dbReference>
<comment type="caution">
    <text evidence="5">The sequence shown here is derived from an EMBL/GenBank/DDBJ whole genome shotgun (WGS) entry which is preliminary data.</text>
</comment>
<dbReference type="InterPro" id="IPR051201">
    <property type="entry name" value="Chloro_Bact_Ser_Proteases"/>
</dbReference>
<sequence length="326" mass="34389">MMETEERDAQALDAYSRAVTTAAERVGPAVVRIDVERGGLRWPYFAPGYGGPGFDATGLGSGFLFASDGQVLTNAHVVEGARRIRVTLADGRSFDAGLVGTDPDADVALLRIGADRLPVAEFGRGKLRVGQLVIAVGNPYGLNWTVTAGVVSALGRTLEGRGGRRLTNLIQTDTPINPGNSGGPLVDSSGRVVGMTTAMVALAQGLGFSIPLETLQGAIARITRGSTARAGSVALGVGGMRVLLDPALRRSAQLDQVSGMELLEVHHDSPAERAGLRRLDIIVAADGEPVAEPRDLQRIVRRHLPGDRLVVNFLRDGRLRRVTAVL</sequence>
<keyword evidence="2" id="KW-0645">Protease</keyword>
<dbReference type="GO" id="GO:0006508">
    <property type="term" value="P:proteolysis"/>
    <property type="evidence" value="ECO:0007669"/>
    <property type="project" value="UniProtKB-KW"/>
</dbReference>
<dbReference type="InterPro" id="IPR001478">
    <property type="entry name" value="PDZ"/>
</dbReference>
<dbReference type="Proteomes" id="UP000248706">
    <property type="component" value="Unassembled WGS sequence"/>
</dbReference>
<comment type="similarity">
    <text evidence="1">Belongs to the peptidase S1C family.</text>
</comment>
<dbReference type="InterPro" id="IPR009003">
    <property type="entry name" value="Peptidase_S1_PA"/>
</dbReference>
<protein>
    <recommendedName>
        <fullName evidence="4">PDZ domain-containing protein</fullName>
    </recommendedName>
</protein>
<dbReference type="EMBL" id="MCIF01000002">
    <property type="protein sequence ID" value="RAQ94460.1"/>
    <property type="molecule type" value="Genomic_DNA"/>
</dbReference>
<organism evidence="5 6">
    <name type="scientific">Thermogemmatispora tikiterensis</name>
    <dbReference type="NCBI Taxonomy" id="1825093"/>
    <lineage>
        <taxon>Bacteria</taxon>
        <taxon>Bacillati</taxon>
        <taxon>Chloroflexota</taxon>
        <taxon>Ktedonobacteria</taxon>
        <taxon>Thermogemmatisporales</taxon>
        <taxon>Thermogemmatisporaceae</taxon>
        <taxon>Thermogemmatispora</taxon>
    </lineage>
</organism>
<evidence type="ECO:0000313" key="6">
    <source>
        <dbReference type="Proteomes" id="UP000248706"/>
    </source>
</evidence>
<dbReference type="PANTHER" id="PTHR43343:SF3">
    <property type="entry name" value="PROTEASE DO-LIKE 8, CHLOROPLASTIC"/>
    <property type="match status" value="1"/>
</dbReference>
<dbReference type="PRINTS" id="PR00834">
    <property type="entry name" value="PROTEASES2C"/>
</dbReference>
<proteinExistence type="inferred from homology"/>
<evidence type="ECO:0000256" key="3">
    <source>
        <dbReference type="ARBA" id="ARBA00022801"/>
    </source>
</evidence>
<dbReference type="Gene3D" id="2.30.42.10">
    <property type="match status" value="1"/>
</dbReference>
<accession>A0A328VFD9</accession>
<evidence type="ECO:0000313" key="5">
    <source>
        <dbReference type="EMBL" id="RAQ94460.1"/>
    </source>
</evidence>
<dbReference type="Pfam" id="PF13365">
    <property type="entry name" value="Trypsin_2"/>
    <property type="match status" value="1"/>
</dbReference>
<dbReference type="InterPro" id="IPR043504">
    <property type="entry name" value="Peptidase_S1_PA_chymotrypsin"/>
</dbReference>
<dbReference type="Pfam" id="PF13180">
    <property type="entry name" value="PDZ_2"/>
    <property type="match status" value="1"/>
</dbReference>
<dbReference type="InterPro" id="IPR036034">
    <property type="entry name" value="PDZ_sf"/>
</dbReference>
<gene>
    <name evidence="5" type="ORF">A4R35_02870</name>
</gene>
<dbReference type="SUPFAM" id="SSF50494">
    <property type="entry name" value="Trypsin-like serine proteases"/>
    <property type="match status" value="1"/>
</dbReference>
<dbReference type="SMART" id="SM00228">
    <property type="entry name" value="PDZ"/>
    <property type="match status" value="1"/>
</dbReference>
<evidence type="ECO:0000256" key="2">
    <source>
        <dbReference type="ARBA" id="ARBA00022670"/>
    </source>
</evidence>